<evidence type="ECO:0000313" key="2">
    <source>
        <dbReference type="Proteomes" id="UP000006281"/>
    </source>
</evidence>
<dbReference type="PATRIC" id="fig|1179773.3.peg.6053"/>
<dbReference type="RefSeq" id="WP_015103377.1">
    <property type="nucleotide sequence ID" value="NC_019673.1"/>
</dbReference>
<evidence type="ECO:0000313" key="1">
    <source>
        <dbReference type="EMBL" id="CCH33266.1"/>
    </source>
</evidence>
<dbReference type="BioCyc" id="SESP1179773:BN6_RS28925-MONOMER"/>
<name>K0K4P6_SACES</name>
<dbReference type="OrthoDB" id="3691293at2"/>
<proteinExistence type="predicted"/>
<dbReference type="KEGG" id="sesp:BN6_60100"/>
<dbReference type="STRING" id="1179773.BN6_60100"/>
<accession>K0K4P6</accession>
<gene>
    <name evidence="1" type="ordered locus">BN6_60100</name>
</gene>
<organism evidence="1 2">
    <name type="scientific">Saccharothrix espanaensis (strain ATCC 51144 / DSM 44229 / JCM 9112 / NBRC 15066 / NRRL 15764)</name>
    <dbReference type="NCBI Taxonomy" id="1179773"/>
    <lineage>
        <taxon>Bacteria</taxon>
        <taxon>Bacillati</taxon>
        <taxon>Actinomycetota</taxon>
        <taxon>Actinomycetes</taxon>
        <taxon>Pseudonocardiales</taxon>
        <taxon>Pseudonocardiaceae</taxon>
        <taxon>Saccharothrix</taxon>
    </lineage>
</organism>
<protein>
    <submittedName>
        <fullName evidence="1">Uncharacterized protein</fullName>
    </submittedName>
</protein>
<dbReference type="Proteomes" id="UP000006281">
    <property type="component" value="Chromosome"/>
</dbReference>
<dbReference type="EMBL" id="HE804045">
    <property type="protein sequence ID" value="CCH33266.1"/>
    <property type="molecule type" value="Genomic_DNA"/>
</dbReference>
<dbReference type="AlphaFoldDB" id="K0K4P6"/>
<keyword evidence="2" id="KW-1185">Reference proteome</keyword>
<sequence>MKYADQLHATVERLAIGLGWPLVLADGNVYLPTSRGIVGLVVPARFGGWVDAEFDRRGIVAATLALPDGTWAFLVEDPGVQHPPVPSGVFVVDGPSYLPVPPSVTVGGPVRWVREPRTDVRPLPPFREALDVVCQLSPRRA</sequence>
<reference evidence="1 2" key="1">
    <citation type="journal article" date="2012" name="BMC Genomics">
        <title>Complete genome sequence of Saccharothrix espanaensis DSM 44229T and comparison to the other completely sequenced Pseudonocardiaceae.</title>
        <authorList>
            <person name="Strobel T."/>
            <person name="Al-Dilaimi A."/>
            <person name="Blom J."/>
            <person name="Gessner A."/>
            <person name="Kalinowski J."/>
            <person name="Luzhetska M."/>
            <person name="Puhler A."/>
            <person name="Szczepanowski R."/>
            <person name="Bechthold A."/>
            <person name="Ruckert C."/>
        </authorList>
    </citation>
    <scope>NUCLEOTIDE SEQUENCE [LARGE SCALE GENOMIC DNA]</scope>
    <source>
        <strain evidence="2">ATCC 51144 / DSM 44229 / JCM 9112 / NBRC 15066 / NRRL 15764</strain>
    </source>
</reference>
<dbReference type="HOGENOM" id="CLU_1823930_0_0_11"/>